<accession>A0A0L8V9A2</accession>
<comment type="caution">
    <text evidence="2">The sequence shown here is derived from an EMBL/GenBank/DDBJ whole genome shotgun (WGS) entry which is preliminary data.</text>
</comment>
<name>A0A0L8V9A2_9BACT</name>
<protein>
    <submittedName>
        <fullName evidence="2">Uncharacterized protein</fullName>
    </submittedName>
</protein>
<keyword evidence="1" id="KW-0472">Membrane</keyword>
<evidence type="ECO:0000313" key="3">
    <source>
        <dbReference type="Proteomes" id="UP000036958"/>
    </source>
</evidence>
<reference evidence="3" key="1">
    <citation type="submission" date="2015-07" db="EMBL/GenBank/DDBJ databases">
        <title>Genome sequencing of Sunxiuqinia dokdonensis strain SK.</title>
        <authorList>
            <person name="Ahn S."/>
            <person name="Kim B.-C."/>
        </authorList>
    </citation>
    <scope>NUCLEOTIDE SEQUENCE [LARGE SCALE GENOMIC DNA]</scope>
    <source>
        <strain evidence="3">SK</strain>
    </source>
</reference>
<gene>
    <name evidence="2" type="ORF">NC99_24170</name>
</gene>
<organism evidence="2 3">
    <name type="scientific">Sunxiuqinia dokdonensis</name>
    <dbReference type="NCBI Taxonomy" id="1409788"/>
    <lineage>
        <taxon>Bacteria</taxon>
        <taxon>Pseudomonadati</taxon>
        <taxon>Bacteroidota</taxon>
        <taxon>Bacteroidia</taxon>
        <taxon>Marinilabiliales</taxon>
        <taxon>Prolixibacteraceae</taxon>
        <taxon>Sunxiuqinia</taxon>
    </lineage>
</organism>
<feature type="transmembrane region" description="Helical" evidence="1">
    <location>
        <begin position="41"/>
        <end position="59"/>
    </location>
</feature>
<evidence type="ECO:0000256" key="1">
    <source>
        <dbReference type="SAM" id="Phobius"/>
    </source>
</evidence>
<keyword evidence="1" id="KW-1133">Transmembrane helix</keyword>
<proteinExistence type="predicted"/>
<evidence type="ECO:0000313" key="2">
    <source>
        <dbReference type="EMBL" id="KOH44757.1"/>
    </source>
</evidence>
<feature type="transmembrane region" description="Helical" evidence="1">
    <location>
        <begin position="85"/>
        <end position="109"/>
    </location>
</feature>
<keyword evidence="1" id="KW-0812">Transmembrane</keyword>
<dbReference type="STRING" id="1409788.NC99_24170"/>
<dbReference type="EMBL" id="LGIA01000153">
    <property type="protein sequence ID" value="KOH44757.1"/>
    <property type="molecule type" value="Genomic_DNA"/>
</dbReference>
<keyword evidence="3" id="KW-1185">Reference proteome</keyword>
<dbReference type="AlphaFoldDB" id="A0A0L8V9A2"/>
<sequence length="114" mass="12007">MGAWINTTLTWSYILLGIGAVVAVVFALINTFTDKQAAKKGLMAVVFAGAVLAISYALASDAIPQFYGVDKFVEDGTLTNTVSKWIGTTLIATYVLLGLSVVAIATSAVTRVFK</sequence>
<feature type="transmembrane region" description="Helical" evidence="1">
    <location>
        <begin position="12"/>
        <end position="29"/>
    </location>
</feature>
<dbReference type="Proteomes" id="UP000036958">
    <property type="component" value="Unassembled WGS sequence"/>
</dbReference>